<dbReference type="InterPro" id="IPR007698">
    <property type="entry name" value="AlaDH/PNT_NAD(H)-bd"/>
</dbReference>
<dbReference type="Pfam" id="PF05222">
    <property type="entry name" value="AlaDh_PNT_N"/>
    <property type="match status" value="1"/>
</dbReference>
<evidence type="ECO:0000313" key="8">
    <source>
        <dbReference type="Proteomes" id="UP000694480"/>
    </source>
</evidence>
<evidence type="ECO:0000313" key="7">
    <source>
        <dbReference type="EMBL" id="MBF5026190.1"/>
    </source>
</evidence>
<organism evidence="7 8">
    <name type="scientific">Planobacterium oryzisoli</name>
    <dbReference type="NCBI Taxonomy" id="2771435"/>
    <lineage>
        <taxon>Bacteria</taxon>
        <taxon>Pseudomonadati</taxon>
        <taxon>Bacteroidota</taxon>
        <taxon>Flavobacteriia</taxon>
        <taxon>Flavobacteriales</taxon>
        <taxon>Weeksellaceae</taxon>
        <taxon>Chryseobacterium group</taxon>
        <taxon>Chryseobacterium</taxon>
    </lineage>
</organism>
<evidence type="ECO:0000256" key="2">
    <source>
        <dbReference type="ARBA" id="ARBA00012897"/>
    </source>
</evidence>
<dbReference type="RefSeq" id="WP_194738127.1">
    <property type="nucleotide sequence ID" value="NZ_JADKYY010000001.1"/>
</dbReference>
<comment type="similarity">
    <text evidence="1">Belongs to the AlaDH/PNT family.</text>
</comment>
<sequence length="396" mass="44070">MSGNIFTPFSEQELLPKEEKLEVIKKNPKFSIGIPKETCLNERRTCITPDAVQVLSQHGHEIRIEAGAGLGSFFTDQQYSEAGAIIVDSPSEAFSQDLVMKINPPTLEEINMLRPCTYLISALQINLRDTAYFMKLAEKKVNAIAFEFITDDYHQRALVRLIGEIAGTASVLYSSELLSLSNGLMLGGITGVRPTEVVIIGAGIVGEFAAKAAIGLGATVKVFDNSLSKLRRLHTLVDGRVPTSIIDPKELAKSLRRADVVIGALARMNQQPVITEEMVVKMKKGSVIIDITIDHGKVSETSELTTMEQPYFIKHEVIHCGLPNLTSRIPRTTTKAISNFFLSYLLNYDQEGGFENMLVHTNQMKDSLYMYKGRHTKKSICERFNLTYHDINLLIF</sequence>
<dbReference type="InterPro" id="IPR007886">
    <property type="entry name" value="AlaDH/PNT_N"/>
</dbReference>
<dbReference type="SUPFAM" id="SSF51735">
    <property type="entry name" value="NAD(P)-binding Rossmann-fold domains"/>
    <property type="match status" value="1"/>
</dbReference>
<dbReference type="InterPro" id="IPR036291">
    <property type="entry name" value="NAD(P)-bd_dom_sf"/>
</dbReference>
<proteinExistence type="inferred from homology"/>
<accession>A0A930YTQ3</accession>
<keyword evidence="3" id="KW-0560">Oxidoreductase</keyword>
<evidence type="ECO:0000256" key="4">
    <source>
        <dbReference type="ARBA" id="ARBA00023027"/>
    </source>
</evidence>
<dbReference type="EMBL" id="JADKYY010000001">
    <property type="protein sequence ID" value="MBF5026190.1"/>
    <property type="molecule type" value="Genomic_DNA"/>
</dbReference>
<dbReference type="SMART" id="SM01003">
    <property type="entry name" value="AlaDh_PNT_N"/>
    <property type="match status" value="1"/>
</dbReference>
<evidence type="ECO:0000256" key="1">
    <source>
        <dbReference type="ARBA" id="ARBA00005689"/>
    </source>
</evidence>
<feature type="domain" description="Alanine dehydrogenase/pyridine nucleotide transhydrogenase NAD(H)-binding" evidence="5">
    <location>
        <begin position="178"/>
        <end position="321"/>
    </location>
</feature>
<dbReference type="SMART" id="SM01002">
    <property type="entry name" value="AlaDh_PNT_C"/>
    <property type="match status" value="1"/>
</dbReference>
<dbReference type="Gene3D" id="3.40.50.720">
    <property type="entry name" value="NAD(P)-binding Rossmann-like Domain"/>
    <property type="match status" value="2"/>
</dbReference>
<feature type="domain" description="Alanine dehydrogenase/pyridine nucleotide transhydrogenase N-terminal" evidence="6">
    <location>
        <begin position="33"/>
        <end position="166"/>
    </location>
</feature>
<dbReference type="PANTHER" id="PTHR42795">
    <property type="entry name" value="ALANINE DEHYDROGENASE"/>
    <property type="match status" value="1"/>
</dbReference>
<name>A0A930YTQ3_9FLAO</name>
<dbReference type="SUPFAM" id="SSF52283">
    <property type="entry name" value="Formate/glycerate dehydrogenase catalytic domain-like"/>
    <property type="match status" value="1"/>
</dbReference>
<dbReference type="PROSITE" id="PS00837">
    <property type="entry name" value="ALADH_PNT_2"/>
    <property type="match status" value="1"/>
</dbReference>
<dbReference type="InterPro" id="IPR008143">
    <property type="entry name" value="Ala_DH/PNT_CS2"/>
</dbReference>
<keyword evidence="8" id="KW-1185">Reference proteome</keyword>
<keyword evidence="4" id="KW-0520">NAD</keyword>
<gene>
    <name evidence="7" type="ORF">IC612_00060</name>
</gene>
<dbReference type="EC" id="1.4.1.1" evidence="2"/>
<dbReference type="GO" id="GO:0000286">
    <property type="term" value="F:alanine dehydrogenase activity"/>
    <property type="evidence" value="ECO:0007669"/>
    <property type="project" value="UniProtKB-EC"/>
</dbReference>
<dbReference type="GO" id="GO:0042853">
    <property type="term" value="P:L-alanine catabolic process"/>
    <property type="evidence" value="ECO:0007669"/>
    <property type="project" value="InterPro"/>
</dbReference>
<dbReference type="InterPro" id="IPR008141">
    <property type="entry name" value="Ala_DH"/>
</dbReference>
<dbReference type="Pfam" id="PF01262">
    <property type="entry name" value="AlaDh_PNT_C"/>
    <property type="match status" value="1"/>
</dbReference>
<evidence type="ECO:0000259" key="5">
    <source>
        <dbReference type="SMART" id="SM01002"/>
    </source>
</evidence>
<protein>
    <recommendedName>
        <fullName evidence="2">alanine dehydrogenase</fullName>
        <ecNumber evidence="2">1.4.1.1</ecNumber>
    </recommendedName>
</protein>
<reference evidence="7" key="1">
    <citation type="submission" date="2020-11" db="EMBL/GenBank/DDBJ databases">
        <title>Genome seq and assembly of Planobacterium sp.</title>
        <authorList>
            <person name="Chhetri G."/>
        </authorList>
    </citation>
    <scope>NUCLEOTIDE SEQUENCE</scope>
    <source>
        <strain evidence="7">GCR5</strain>
    </source>
</reference>
<dbReference type="GO" id="GO:0005886">
    <property type="term" value="C:plasma membrane"/>
    <property type="evidence" value="ECO:0007669"/>
    <property type="project" value="TreeGrafter"/>
</dbReference>
<dbReference type="Proteomes" id="UP000694480">
    <property type="component" value="Unassembled WGS sequence"/>
</dbReference>
<evidence type="ECO:0000256" key="3">
    <source>
        <dbReference type="ARBA" id="ARBA00023002"/>
    </source>
</evidence>
<dbReference type="CDD" id="cd05305">
    <property type="entry name" value="L-AlaDH"/>
    <property type="match status" value="1"/>
</dbReference>
<dbReference type="PANTHER" id="PTHR42795:SF1">
    <property type="entry name" value="ALANINE DEHYDROGENASE"/>
    <property type="match status" value="1"/>
</dbReference>
<evidence type="ECO:0000259" key="6">
    <source>
        <dbReference type="SMART" id="SM01003"/>
    </source>
</evidence>
<comment type="caution">
    <text evidence="7">The sequence shown here is derived from an EMBL/GenBank/DDBJ whole genome shotgun (WGS) entry which is preliminary data.</text>
</comment>
<dbReference type="AlphaFoldDB" id="A0A930YTQ3"/>